<protein>
    <recommendedName>
        <fullName evidence="4">DUF5666 domain-containing protein</fullName>
    </recommendedName>
</protein>
<reference evidence="2 3" key="1">
    <citation type="submission" date="2019-02" db="EMBL/GenBank/DDBJ databases">
        <title>Deep-cultivation of Planctomycetes and their phenomic and genomic characterization uncovers novel biology.</title>
        <authorList>
            <person name="Wiegand S."/>
            <person name="Jogler M."/>
            <person name="Boedeker C."/>
            <person name="Pinto D."/>
            <person name="Vollmers J."/>
            <person name="Rivas-Marin E."/>
            <person name="Kohn T."/>
            <person name="Peeters S.H."/>
            <person name="Heuer A."/>
            <person name="Rast P."/>
            <person name="Oberbeckmann S."/>
            <person name="Bunk B."/>
            <person name="Jeske O."/>
            <person name="Meyerdierks A."/>
            <person name="Storesund J.E."/>
            <person name="Kallscheuer N."/>
            <person name="Luecker S."/>
            <person name="Lage O.M."/>
            <person name="Pohl T."/>
            <person name="Merkel B.J."/>
            <person name="Hornburger P."/>
            <person name="Mueller R.-W."/>
            <person name="Bruemmer F."/>
            <person name="Labrenz M."/>
            <person name="Spormann A.M."/>
            <person name="Op den Camp H."/>
            <person name="Overmann J."/>
            <person name="Amann R."/>
            <person name="Jetten M.S.M."/>
            <person name="Mascher T."/>
            <person name="Medema M.H."/>
            <person name="Devos D.P."/>
            <person name="Kaster A.-K."/>
            <person name="Ovreas L."/>
            <person name="Rohde M."/>
            <person name="Galperin M.Y."/>
            <person name="Jogler C."/>
        </authorList>
    </citation>
    <scope>NUCLEOTIDE SEQUENCE [LARGE SCALE GENOMIC DNA]</scope>
    <source>
        <strain evidence="2 3">I41</strain>
    </source>
</reference>
<proteinExistence type="predicted"/>
<dbReference type="Proteomes" id="UP000317909">
    <property type="component" value="Chromosome"/>
</dbReference>
<dbReference type="PROSITE" id="PS51257">
    <property type="entry name" value="PROKAR_LIPOPROTEIN"/>
    <property type="match status" value="1"/>
</dbReference>
<dbReference type="AlphaFoldDB" id="A0A517TSH6"/>
<organism evidence="2 3">
    <name type="scientific">Lacipirellula limnantheis</name>
    <dbReference type="NCBI Taxonomy" id="2528024"/>
    <lineage>
        <taxon>Bacteria</taxon>
        <taxon>Pseudomonadati</taxon>
        <taxon>Planctomycetota</taxon>
        <taxon>Planctomycetia</taxon>
        <taxon>Pirellulales</taxon>
        <taxon>Lacipirellulaceae</taxon>
        <taxon>Lacipirellula</taxon>
    </lineage>
</organism>
<accession>A0A517TSH6</accession>
<dbReference type="RefSeq" id="WP_145430506.1">
    <property type="nucleotide sequence ID" value="NZ_CP036339.1"/>
</dbReference>
<sequence length="176" mass="17905" precursor="true">MKLTIQGFILSLAVSVLFGCGGTSPADPTAIATPVAINGEKYLLADEPDGAIGVIEARDSAKDGEPVVIVGCIGGAANPWIEGRAAFTLLDASMAMVAEGADNEEGEICLDDCCAEERGKCTTLVKVVDGDGKLVAADSRQLLGVSADDTVVVSGTASKDASGNFTVLAQGVFVRR</sequence>
<name>A0A517TSH6_9BACT</name>
<feature type="signal peptide" evidence="1">
    <location>
        <begin position="1"/>
        <end position="26"/>
    </location>
</feature>
<gene>
    <name evidence="2" type="ORF">I41_04800</name>
</gene>
<feature type="chain" id="PRO_5022164834" description="DUF5666 domain-containing protein" evidence="1">
    <location>
        <begin position="27"/>
        <end position="176"/>
    </location>
</feature>
<evidence type="ECO:0000256" key="1">
    <source>
        <dbReference type="SAM" id="SignalP"/>
    </source>
</evidence>
<evidence type="ECO:0008006" key="4">
    <source>
        <dbReference type="Google" id="ProtNLM"/>
    </source>
</evidence>
<dbReference type="OrthoDB" id="278607at2"/>
<keyword evidence="3" id="KW-1185">Reference proteome</keyword>
<dbReference type="EMBL" id="CP036339">
    <property type="protein sequence ID" value="QDT71323.1"/>
    <property type="molecule type" value="Genomic_DNA"/>
</dbReference>
<evidence type="ECO:0000313" key="3">
    <source>
        <dbReference type="Proteomes" id="UP000317909"/>
    </source>
</evidence>
<keyword evidence="1" id="KW-0732">Signal</keyword>
<evidence type="ECO:0000313" key="2">
    <source>
        <dbReference type="EMBL" id="QDT71323.1"/>
    </source>
</evidence>
<dbReference type="KEGG" id="llh:I41_04800"/>